<accession>A0AAU7UAH4</accession>
<dbReference type="InterPro" id="IPR052184">
    <property type="entry name" value="SDR_enzymes"/>
</dbReference>
<dbReference type="InterPro" id="IPR036291">
    <property type="entry name" value="NAD(P)-bd_dom_sf"/>
</dbReference>
<sequence length="237" mass="26562">MERVAYVTGADRGLGRALTQALLDRGYHVYAGSHRPGWPELPALAAQHPQHLTILPLDVSNRASVQEAAARIREQHGHLDLLINNAAILTDRSGDIFQEQVEDDLLRLHRTNTLGPLFVTESVVDLLTRGTDRRLVFISSEAGQLHGQQRTREYGYAMSKAALNMLAVLLQNRLRPEGVKVLAFHPGYMKTYMLGHLNTEAHIEPEVAADGLLQQTFREHLLDGPIFMDYTGQLMDW</sequence>
<dbReference type="PANTHER" id="PTHR45458">
    <property type="entry name" value="SHORT-CHAIN DEHYDROGENASE/REDUCTASE SDR"/>
    <property type="match status" value="1"/>
</dbReference>
<protein>
    <submittedName>
        <fullName evidence="1">SDR family oxidoreductase</fullName>
    </submittedName>
</protein>
<dbReference type="RefSeq" id="WP_350243492.1">
    <property type="nucleotide sequence ID" value="NZ_CP158299.1"/>
</dbReference>
<dbReference type="GO" id="GO:0016616">
    <property type="term" value="F:oxidoreductase activity, acting on the CH-OH group of donors, NAD or NADP as acceptor"/>
    <property type="evidence" value="ECO:0007669"/>
    <property type="project" value="TreeGrafter"/>
</dbReference>
<dbReference type="Pfam" id="PF00106">
    <property type="entry name" value="adh_short"/>
    <property type="match status" value="1"/>
</dbReference>
<dbReference type="SUPFAM" id="SSF51735">
    <property type="entry name" value="NAD(P)-binding Rossmann-fold domains"/>
    <property type="match status" value="1"/>
</dbReference>
<dbReference type="EMBL" id="CP158299">
    <property type="protein sequence ID" value="XBV85455.1"/>
    <property type="molecule type" value="Genomic_DNA"/>
</dbReference>
<organism evidence="1">
    <name type="scientific">Deinococcus sonorensis KR-87</name>
    <dbReference type="NCBI Taxonomy" id="694439"/>
    <lineage>
        <taxon>Bacteria</taxon>
        <taxon>Thermotogati</taxon>
        <taxon>Deinococcota</taxon>
        <taxon>Deinococci</taxon>
        <taxon>Deinococcales</taxon>
        <taxon>Deinococcaceae</taxon>
        <taxon>Deinococcus</taxon>
    </lineage>
</organism>
<evidence type="ECO:0000313" key="1">
    <source>
        <dbReference type="EMBL" id="XBV85455.1"/>
    </source>
</evidence>
<dbReference type="InterPro" id="IPR002347">
    <property type="entry name" value="SDR_fam"/>
</dbReference>
<dbReference type="KEGG" id="dsc:ABOD76_18785"/>
<dbReference type="PANTHER" id="PTHR45458:SF1">
    <property type="entry name" value="SHORT CHAIN DEHYDROGENASE"/>
    <property type="match status" value="1"/>
</dbReference>
<dbReference type="AlphaFoldDB" id="A0AAU7UAH4"/>
<name>A0AAU7UAH4_9DEIO</name>
<proteinExistence type="predicted"/>
<gene>
    <name evidence="1" type="ORF">ABOD76_18785</name>
</gene>
<dbReference type="PRINTS" id="PR00081">
    <property type="entry name" value="GDHRDH"/>
</dbReference>
<reference evidence="1" key="1">
    <citation type="submission" date="2024-06" db="EMBL/GenBank/DDBJ databases">
        <title>Draft Genome Sequence of Deinococcus sonorensis Type Strain KR-87, a Biofilm Producing Representative of the Genus Deinococcus.</title>
        <authorList>
            <person name="Boren L.S."/>
            <person name="Grosso R.A."/>
            <person name="Hugenberg-Cox A.N."/>
            <person name="Hill J.T.E."/>
            <person name="Albert C.M."/>
            <person name="Tuohy J.M."/>
        </authorList>
    </citation>
    <scope>NUCLEOTIDE SEQUENCE</scope>
    <source>
        <strain evidence="1">KR-87</strain>
    </source>
</reference>
<dbReference type="CDD" id="cd05325">
    <property type="entry name" value="carb_red_sniffer_like_SDR_c"/>
    <property type="match status" value="1"/>
</dbReference>
<dbReference type="Gene3D" id="3.40.50.720">
    <property type="entry name" value="NAD(P)-binding Rossmann-like Domain"/>
    <property type="match status" value="1"/>
</dbReference>